<dbReference type="Gene3D" id="3.20.20.80">
    <property type="entry name" value="Glycosidases"/>
    <property type="match status" value="1"/>
</dbReference>
<dbReference type="SUPFAM" id="SSF51445">
    <property type="entry name" value="(Trans)glycosidases"/>
    <property type="match status" value="1"/>
</dbReference>
<dbReference type="Pfam" id="PF02018">
    <property type="entry name" value="CBM_4_9"/>
    <property type="match status" value="1"/>
</dbReference>
<evidence type="ECO:0000256" key="1">
    <source>
        <dbReference type="ARBA" id="ARBA00001462"/>
    </source>
</evidence>
<dbReference type="InterPro" id="IPR017853">
    <property type="entry name" value="GH"/>
</dbReference>
<dbReference type="PANTHER" id="PTHR31776">
    <property type="entry name" value="ALPHA-L-ARABINOFURANOSIDASE 1"/>
    <property type="match status" value="1"/>
</dbReference>
<keyword evidence="4" id="KW-0732">Signal</keyword>
<gene>
    <name evidence="8" type="ORF">GFD25_03135</name>
</gene>
<sequence length="812" mass="90425">MYVQEHSMSTQHSISIHTDDRVKEQGDLFGVFFEDLNHAADGGLYAELVRNRSFEFDPIDNPDYTPLTGWTVLPTVGGTRATVADAHPLNANNQHYLVLGPAVSAADEPAGISNDGFNDGIPVQAGKRYRFSCWARIDDDSAASTAKLLVELRSHDLTAVRATESFAVAAGGWSKFEAEMTADHDDPTATLVIHSDDRATLDLDMVSLLPIDTFDDDHVLRRDLAKKIADLKPRFVRFPGGCLIHDGAFDPAARDSVYRWKFTVGPVEERPSKRSRWKYNQTFGLGFYEYFRLCEQIGAEPIPVISLGCNSHDHTEDPIENLQSWIDDALDVIEFANGPVYSTWGRVRADMGHPEPFDMKYIALGNEEEYQEFYDRYEIAHRQIHDRYPDIQIIGSAGACPCSDVYKPSFEQADRTGTPIMDVHFYHSPEWVVMNAYRYHSHPYHAKVFIGEYATLDDTWFNALAEAAFMTGLERTPAVAMACYAPLLNNVKYRNWDPVLIDFDGQSSYGTPDYYVQRMFSRNQGTSLLGTSDDIAHVVPSGYPVDGAASIAIGDAGMTIDDLTLTDLTQAGSADGGGVTLQHESHVVLAPDGTIALPLRTDGREHFRLEFDFVPAVPADPGSGGNEMRIRFAGTTDEDYAAVTINGWWGRALSLRTFEHGKESYYAVSHIKCLPNVSYHALMEVDHGTVSFALDGERIFRETLLPYEPDDLYYSAVRDADDTVTVKLVNVKDTPADVRLTFDHAVDATYSVEHMDGFSLDAKNDFEHPARVSPSERTEHAGDGVSPVYELDYPLPAHAVHVLKFRLIGEEN</sequence>
<comment type="catalytic activity">
    <reaction evidence="1">
        <text>Hydrolysis of terminal non-reducing alpha-L-arabinofuranoside residues in alpha-L-arabinosides.</text>
        <dbReference type="EC" id="3.2.1.55"/>
    </reaction>
</comment>
<keyword evidence="5" id="KW-0378">Hydrolase</keyword>
<dbReference type="Proteomes" id="UP000469194">
    <property type="component" value="Unassembled WGS sequence"/>
</dbReference>
<keyword evidence="9" id="KW-1185">Reference proteome</keyword>
<protein>
    <recommendedName>
        <fullName evidence="3">non-reducing end alpha-L-arabinofuranosidase</fullName>
        <ecNumber evidence="3">3.2.1.55</ecNumber>
    </recommendedName>
</protein>
<dbReference type="Pfam" id="PF22848">
    <property type="entry name" value="ASD1_dom"/>
    <property type="match status" value="1"/>
</dbReference>
<dbReference type="InterPro" id="IPR010720">
    <property type="entry name" value="Alpha-L-AF_C"/>
</dbReference>
<dbReference type="GO" id="GO:0046556">
    <property type="term" value="F:alpha-L-arabinofuranosidase activity"/>
    <property type="evidence" value="ECO:0007669"/>
    <property type="project" value="UniProtKB-EC"/>
</dbReference>
<dbReference type="PANTHER" id="PTHR31776:SF0">
    <property type="entry name" value="ALPHA-L-ARABINOFURANOSIDASE 1"/>
    <property type="match status" value="1"/>
</dbReference>
<evidence type="ECO:0000256" key="6">
    <source>
        <dbReference type="ARBA" id="ARBA00023180"/>
    </source>
</evidence>
<dbReference type="Pfam" id="PF06964">
    <property type="entry name" value="Alpha-L-AF_C"/>
    <property type="match status" value="1"/>
</dbReference>
<evidence type="ECO:0000256" key="4">
    <source>
        <dbReference type="ARBA" id="ARBA00022729"/>
    </source>
</evidence>
<reference evidence="8 9" key="1">
    <citation type="submission" date="2019-10" db="EMBL/GenBank/DDBJ databases">
        <title>Bifidobacterium from non-human primates.</title>
        <authorList>
            <person name="Modesto M."/>
        </authorList>
    </citation>
    <scope>NUCLEOTIDE SEQUENCE [LARGE SCALE GENOMIC DNA]</scope>
    <source>
        <strain evidence="8 9">TRE17</strain>
    </source>
</reference>
<dbReference type="InterPro" id="IPR008979">
    <property type="entry name" value="Galactose-bd-like_sf"/>
</dbReference>
<evidence type="ECO:0000313" key="8">
    <source>
        <dbReference type="EMBL" id="NEG89019.1"/>
    </source>
</evidence>
<dbReference type="GO" id="GO:0046373">
    <property type="term" value="P:L-arabinose metabolic process"/>
    <property type="evidence" value="ECO:0007669"/>
    <property type="project" value="InterPro"/>
</dbReference>
<dbReference type="SUPFAM" id="SSF49785">
    <property type="entry name" value="Galactose-binding domain-like"/>
    <property type="match status" value="1"/>
</dbReference>
<dbReference type="Gene3D" id="2.60.40.1180">
    <property type="entry name" value="Golgi alpha-mannosidase II"/>
    <property type="match status" value="1"/>
</dbReference>
<dbReference type="SMART" id="SM00813">
    <property type="entry name" value="Alpha-L-AF_C"/>
    <property type="match status" value="1"/>
</dbReference>
<dbReference type="EMBL" id="WHZW01000005">
    <property type="protein sequence ID" value="NEG89019.1"/>
    <property type="molecule type" value="Genomic_DNA"/>
</dbReference>
<dbReference type="InterPro" id="IPR013780">
    <property type="entry name" value="Glyco_hydro_b"/>
</dbReference>
<accession>A0A6N9Z2Z9</accession>
<dbReference type="AlphaFoldDB" id="A0A6N9Z2Z9"/>
<evidence type="ECO:0000259" key="7">
    <source>
        <dbReference type="SMART" id="SM00813"/>
    </source>
</evidence>
<evidence type="ECO:0000313" key="9">
    <source>
        <dbReference type="Proteomes" id="UP000469194"/>
    </source>
</evidence>
<keyword evidence="6" id="KW-0325">Glycoprotein</keyword>
<dbReference type="InterPro" id="IPR055235">
    <property type="entry name" value="ASD1_cat"/>
</dbReference>
<evidence type="ECO:0000256" key="2">
    <source>
        <dbReference type="ARBA" id="ARBA00007186"/>
    </source>
</evidence>
<proteinExistence type="inferred from homology"/>
<dbReference type="InterPro" id="IPR051563">
    <property type="entry name" value="Glycosyl_Hydrolase_51"/>
</dbReference>
<dbReference type="EC" id="3.2.1.55" evidence="3"/>
<evidence type="ECO:0000256" key="5">
    <source>
        <dbReference type="ARBA" id="ARBA00022801"/>
    </source>
</evidence>
<evidence type="ECO:0000256" key="3">
    <source>
        <dbReference type="ARBA" id="ARBA00012670"/>
    </source>
</evidence>
<comment type="caution">
    <text evidence="8">The sequence shown here is derived from an EMBL/GenBank/DDBJ whole genome shotgun (WGS) entry which is preliminary data.</text>
</comment>
<name>A0A6N9Z2Z9_9BIFI</name>
<feature type="domain" description="Alpha-L-arabinofuranosidase C-terminal" evidence="7">
    <location>
        <begin position="451"/>
        <end position="799"/>
    </location>
</feature>
<comment type="similarity">
    <text evidence="2">Belongs to the glycosyl hydrolase 51 family.</text>
</comment>
<dbReference type="InterPro" id="IPR003305">
    <property type="entry name" value="CenC_carb-bd"/>
</dbReference>
<organism evidence="8 9">
    <name type="scientific">Bifidobacterium aerophilum</name>
    <dbReference type="NCBI Taxonomy" id="1798155"/>
    <lineage>
        <taxon>Bacteria</taxon>
        <taxon>Bacillati</taxon>
        <taxon>Actinomycetota</taxon>
        <taxon>Actinomycetes</taxon>
        <taxon>Bifidobacteriales</taxon>
        <taxon>Bifidobacteriaceae</taxon>
        <taxon>Bifidobacterium</taxon>
    </lineage>
</organism>
<dbReference type="Gene3D" id="2.60.120.260">
    <property type="entry name" value="Galactose-binding domain-like"/>
    <property type="match status" value="1"/>
</dbReference>